<keyword evidence="1" id="KW-1133">Transmembrane helix</keyword>
<feature type="transmembrane region" description="Helical" evidence="1">
    <location>
        <begin position="55"/>
        <end position="72"/>
    </location>
</feature>
<name>A0AAP6BFB5_9ACTN</name>
<evidence type="ECO:0000256" key="1">
    <source>
        <dbReference type="SAM" id="Phobius"/>
    </source>
</evidence>
<reference evidence="3 5" key="1">
    <citation type="journal article" date="2023" name="Microb. Genom.">
        <title>Mesoterricola silvestris gen. nov., sp. nov., Mesoterricola sediminis sp. nov., Geothrix oryzae sp. nov., Geothrix edaphica sp. nov., Geothrix rubra sp. nov., and Geothrix limicola sp. nov., six novel members of Acidobacteriota isolated from soils.</title>
        <authorList>
            <person name="Weisberg A.J."/>
            <person name="Pearce E."/>
            <person name="Kramer C.G."/>
            <person name="Chang J.H."/>
            <person name="Clarke C.R."/>
        </authorList>
    </citation>
    <scope>NUCLEOTIDE SEQUENCE</scope>
    <source>
        <strain evidence="4 5">NB05-1H</strain>
        <strain evidence="3">NRRL_B-16521</strain>
    </source>
</reference>
<keyword evidence="1" id="KW-0812">Transmembrane</keyword>
<evidence type="ECO:0000259" key="2">
    <source>
        <dbReference type="Pfam" id="PF10756"/>
    </source>
</evidence>
<dbReference type="Proteomes" id="UP001282288">
    <property type="component" value="Unassembled WGS sequence"/>
</dbReference>
<proteinExistence type="predicted"/>
<feature type="domain" description="Low molecular weight protein antigen 6 PH" evidence="2">
    <location>
        <begin position="76"/>
        <end position="135"/>
    </location>
</feature>
<keyword evidence="5" id="KW-1185">Reference proteome</keyword>
<evidence type="ECO:0000313" key="3">
    <source>
        <dbReference type="EMBL" id="MDX2963702.1"/>
    </source>
</evidence>
<sequence>MISSTNGYPRVHPPGPYRLSRRQVRLPLAVVYVPAMILLSVLTACGALAFSARDLLILALGPTSAVLLVPFFSDDRVQLTEVDVRFRSGFRSHEIRWADITRLEVRSLFGVRQLVLHTTSGKRRTLPAPQSFTDPGFDDKAREITDWWLQRRA</sequence>
<dbReference type="EMBL" id="JARAWC010000023">
    <property type="protein sequence ID" value="MDX2963702.1"/>
    <property type="molecule type" value="Genomic_DNA"/>
</dbReference>
<accession>A0AAP6BFB5</accession>
<dbReference type="RefSeq" id="WP_010350026.1">
    <property type="nucleotide sequence ID" value="NZ_BCMK01000159.1"/>
</dbReference>
<dbReference type="AlphaFoldDB" id="A0AAP6BFB5"/>
<gene>
    <name evidence="3" type="ORF">PV399_28850</name>
    <name evidence="4" type="ORF">PV666_25705</name>
</gene>
<dbReference type="Pfam" id="PF10756">
    <property type="entry name" value="bPH_6"/>
    <property type="match status" value="1"/>
</dbReference>
<evidence type="ECO:0000313" key="5">
    <source>
        <dbReference type="Proteomes" id="UP001272987"/>
    </source>
</evidence>
<dbReference type="EMBL" id="JARAWP010000015">
    <property type="protein sequence ID" value="MDX3021261.1"/>
    <property type="molecule type" value="Genomic_DNA"/>
</dbReference>
<evidence type="ECO:0000313" key="6">
    <source>
        <dbReference type="Proteomes" id="UP001282288"/>
    </source>
</evidence>
<keyword evidence="1" id="KW-0472">Membrane</keyword>
<comment type="caution">
    <text evidence="3">The sequence shown here is derived from an EMBL/GenBank/DDBJ whole genome shotgun (WGS) entry which is preliminary data.</text>
</comment>
<dbReference type="GeneID" id="69810854"/>
<feature type="transmembrane region" description="Helical" evidence="1">
    <location>
        <begin position="26"/>
        <end position="49"/>
    </location>
</feature>
<dbReference type="InterPro" id="IPR019692">
    <property type="entry name" value="CFP-6_PH"/>
</dbReference>
<protein>
    <submittedName>
        <fullName evidence="3">PH domain-containing protein</fullName>
    </submittedName>
</protein>
<evidence type="ECO:0000313" key="4">
    <source>
        <dbReference type="EMBL" id="MDX3021261.1"/>
    </source>
</evidence>
<organism evidence="3 6">
    <name type="scientific">Streptomyces acidiscabies</name>
    <dbReference type="NCBI Taxonomy" id="42234"/>
    <lineage>
        <taxon>Bacteria</taxon>
        <taxon>Bacillati</taxon>
        <taxon>Actinomycetota</taxon>
        <taxon>Actinomycetes</taxon>
        <taxon>Kitasatosporales</taxon>
        <taxon>Streptomycetaceae</taxon>
        <taxon>Streptomyces</taxon>
    </lineage>
</organism>
<dbReference type="Proteomes" id="UP001272987">
    <property type="component" value="Unassembled WGS sequence"/>
</dbReference>